<comment type="caution">
    <text evidence="1">The sequence shown here is derived from an EMBL/GenBank/DDBJ whole genome shotgun (WGS) entry which is preliminary data.</text>
</comment>
<proteinExistence type="predicted"/>
<evidence type="ECO:0000313" key="2">
    <source>
        <dbReference type="Proteomes" id="UP000031014"/>
    </source>
</evidence>
<keyword evidence="2" id="KW-1185">Reference proteome</keyword>
<reference evidence="1 2" key="1">
    <citation type="submission" date="2013-06" db="EMBL/GenBank/DDBJ databases">
        <title>Whole genome shotgun sequence of Bacillus selenatarsenatis SF-1.</title>
        <authorList>
            <person name="Kuroda M."/>
            <person name="Sei K."/>
            <person name="Yamashita M."/>
            <person name="Ike M."/>
        </authorList>
    </citation>
    <scope>NUCLEOTIDE SEQUENCE [LARGE SCALE GENOMIC DNA]</scope>
    <source>
        <strain evidence="1 2">SF-1</strain>
    </source>
</reference>
<dbReference type="RefSeq" id="WP_041964182.1">
    <property type="nucleotide sequence ID" value="NZ_BASE01000008.1"/>
</dbReference>
<evidence type="ECO:0000313" key="1">
    <source>
        <dbReference type="EMBL" id="GAM12243.1"/>
    </source>
</evidence>
<dbReference type="EMBL" id="BASE01000008">
    <property type="protein sequence ID" value="GAM12243.1"/>
    <property type="molecule type" value="Genomic_DNA"/>
</dbReference>
<protein>
    <submittedName>
        <fullName evidence="1">Uncharacterized protein</fullName>
    </submittedName>
</protein>
<dbReference type="AlphaFoldDB" id="A0A0A8WX92"/>
<sequence>MNESEFKDIVKDVESEMRDSLVETSVNGFSVEIVYKSSSGKQKHAANMEFDKNSGKCTITFIAYPTASTPNQFIERVQDRMREVLNN</sequence>
<organism evidence="1 2">
    <name type="scientific">Mesobacillus selenatarsenatis (strain DSM 18680 / JCM 14380 / FERM P-15431 / SF-1)</name>
    <dbReference type="NCBI Taxonomy" id="1321606"/>
    <lineage>
        <taxon>Bacteria</taxon>
        <taxon>Bacillati</taxon>
        <taxon>Bacillota</taxon>
        <taxon>Bacilli</taxon>
        <taxon>Bacillales</taxon>
        <taxon>Bacillaceae</taxon>
        <taxon>Mesobacillus</taxon>
    </lineage>
</organism>
<gene>
    <name evidence="1" type="ORF">SAMD00020551_0375</name>
</gene>
<dbReference type="Proteomes" id="UP000031014">
    <property type="component" value="Unassembled WGS sequence"/>
</dbReference>
<name>A0A0A8WX92_MESS1</name>
<accession>A0A0A8WX92</accession>